<keyword evidence="16" id="KW-0496">Mitochondrion</keyword>
<gene>
    <name evidence="26" type="ORF">BO72DRAFT_470717</name>
</gene>
<dbReference type="FunFam" id="3.30.70.380:FF:000002">
    <property type="entry name" value="phenylalanine--tRNA ligase, mitochondrial"/>
    <property type="match status" value="1"/>
</dbReference>
<dbReference type="InterPro" id="IPR036690">
    <property type="entry name" value="Fdx_antiC-bd_sf"/>
</dbReference>
<evidence type="ECO:0000256" key="23">
    <source>
        <dbReference type="PROSITE-ProRule" id="PRU00282"/>
    </source>
</evidence>
<evidence type="ECO:0000256" key="8">
    <source>
        <dbReference type="ARBA" id="ARBA00022692"/>
    </source>
</evidence>
<dbReference type="GO" id="GO:0005524">
    <property type="term" value="F:ATP binding"/>
    <property type="evidence" value="ECO:0007669"/>
    <property type="project" value="UniProtKB-KW"/>
</dbReference>
<dbReference type="PROSITE" id="PS50920">
    <property type="entry name" value="SOLCAR"/>
    <property type="match status" value="3"/>
</dbReference>
<dbReference type="GO" id="GO:0055085">
    <property type="term" value="P:transmembrane transport"/>
    <property type="evidence" value="ECO:0007669"/>
    <property type="project" value="InterPro"/>
</dbReference>
<evidence type="ECO:0000256" key="19">
    <source>
        <dbReference type="ARBA" id="ARBA00031194"/>
    </source>
</evidence>
<dbReference type="InterPro" id="IPR004530">
    <property type="entry name" value="Phe-tRNA-synth_IIc_mito"/>
</dbReference>
<dbReference type="GO" id="GO:0006432">
    <property type="term" value="P:phenylalanyl-tRNA aminoacylation"/>
    <property type="evidence" value="ECO:0007669"/>
    <property type="project" value="InterPro"/>
</dbReference>
<evidence type="ECO:0000256" key="9">
    <source>
        <dbReference type="ARBA" id="ARBA00022737"/>
    </source>
</evidence>
<evidence type="ECO:0000313" key="27">
    <source>
        <dbReference type="Proteomes" id="UP000249789"/>
    </source>
</evidence>
<dbReference type="SUPFAM" id="SSF54991">
    <property type="entry name" value="Anticodon-binding domain of PheRS"/>
    <property type="match status" value="1"/>
</dbReference>
<dbReference type="GeneID" id="63864379"/>
<evidence type="ECO:0000256" key="21">
    <source>
        <dbReference type="ARBA" id="ARBA00057761"/>
    </source>
</evidence>
<dbReference type="SMART" id="SM00896">
    <property type="entry name" value="FDX-ACB"/>
    <property type="match status" value="1"/>
</dbReference>
<dbReference type="Pfam" id="PF03147">
    <property type="entry name" value="FDX-ACB"/>
    <property type="match status" value="1"/>
</dbReference>
<dbReference type="PROSITE" id="PS50862">
    <property type="entry name" value="AA_TRNA_LIGASE_II"/>
    <property type="match status" value="1"/>
</dbReference>
<keyword evidence="27" id="KW-1185">Reference proteome</keyword>
<evidence type="ECO:0000256" key="6">
    <source>
        <dbReference type="ARBA" id="ARBA00022448"/>
    </source>
</evidence>
<evidence type="ECO:0000256" key="7">
    <source>
        <dbReference type="ARBA" id="ARBA00022598"/>
    </source>
</evidence>
<feature type="repeat" description="Solcar" evidence="23">
    <location>
        <begin position="538"/>
        <end position="623"/>
    </location>
</feature>
<keyword evidence="9" id="KW-0677">Repeat</keyword>
<keyword evidence="11" id="KW-0999">Mitochondrion inner membrane</keyword>
<evidence type="ECO:0000256" key="16">
    <source>
        <dbReference type="ARBA" id="ARBA00023128"/>
    </source>
</evidence>
<dbReference type="Gene3D" id="3.30.70.380">
    <property type="entry name" value="Ferrodoxin-fold anticodon-binding domain"/>
    <property type="match status" value="1"/>
</dbReference>
<keyword evidence="10" id="KW-0547">Nucleotide-binding</keyword>
<dbReference type="GO" id="GO:0004826">
    <property type="term" value="F:phenylalanine-tRNA ligase activity"/>
    <property type="evidence" value="ECO:0007669"/>
    <property type="project" value="UniProtKB-EC"/>
</dbReference>
<dbReference type="PANTHER" id="PTHR45618">
    <property type="entry name" value="MITOCHONDRIAL DICARBOXYLATE CARRIER-RELATED"/>
    <property type="match status" value="1"/>
</dbReference>
<evidence type="ECO:0000256" key="1">
    <source>
        <dbReference type="ARBA" id="ARBA00004305"/>
    </source>
</evidence>
<keyword evidence="18 26" id="KW-0030">Aminoacyl-tRNA synthetase</keyword>
<dbReference type="Gene3D" id="3.30.930.10">
    <property type="entry name" value="Bira Bifunctional Protein, Domain 2"/>
    <property type="match status" value="1"/>
</dbReference>
<keyword evidence="17 23" id="KW-0472">Membrane</keyword>
<keyword evidence="7" id="KW-0436">Ligase</keyword>
<dbReference type="RefSeq" id="XP_040798516.1">
    <property type="nucleotide sequence ID" value="XM_040947046.1"/>
</dbReference>
<dbReference type="PROSITE" id="PS51447">
    <property type="entry name" value="FDX_ACB"/>
    <property type="match status" value="1"/>
</dbReference>
<protein>
    <recommendedName>
        <fullName evidence="22">Phenylalanine--tRNA ligase, mitochondrial</fullName>
        <ecNumber evidence="5">6.1.1.20</ecNumber>
    </recommendedName>
    <alternativeName>
        <fullName evidence="19">Phenylalanyl-tRNA synthetase</fullName>
    </alternativeName>
</protein>
<comment type="subcellular location">
    <subcellularLocation>
        <location evidence="2">Mitochondrion inner membrane</location>
        <topology evidence="2">Multi-pass membrane protein</topology>
    </subcellularLocation>
    <subcellularLocation>
        <location evidence="1">Mitochondrion matrix</location>
    </subcellularLocation>
</comment>
<feature type="domain" description="Aminoacyl-transfer RNA synthetases class-II family profile" evidence="24">
    <location>
        <begin position="113"/>
        <end position="410"/>
    </location>
</feature>
<evidence type="ECO:0000256" key="10">
    <source>
        <dbReference type="ARBA" id="ARBA00022741"/>
    </source>
</evidence>
<dbReference type="FunFam" id="1.50.40.10:FF:000107">
    <property type="entry name" value="Mitochondrial dicarboxylate carrier"/>
    <property type="match status" value="1"/>
</dbReference>
<organism evidence="26 27">
    <name type="scientific">Aspergillus fijiensis CBS 313.89</name>
    <dbReference type="NCBI Taxonomy" id="1448319"/>
    <lineage>
        <taxon>Eukaryota</taxon>
        <taxon>Fungi</taxon>
        <taxon>Dikarya</taxon>
        <taxon>Ascomycota</taxon>
        <taxon>Pezizomycotina</taxon>
        <taxon>Eurotiomycetes</taxon>
        <taxon>Eurotiomycetidae</taxon>
        <taxon>Eurotiales</taxon>
        <taxon>Aspergillaceae</taxon>
        <taxon>Aspergillus</taxon>
    </lineage>
</organism>
<keyword evidence="15" id="KW-1133">Transmembrane helix</keyword>
<dbReference type="VEuPathDB" id="FungiDB:BO72DRAFT_470717"/>
<evidence type="ECO:0000256" key="22">
    <source>
        <dbReference type="ARBA" id="ARBA00073229"/>
    </source>
</evidence>
<evidence type="ECO:0000256" key="3">
    <source>
        <dbReference type="ARBA" id="ARBA00006375"/>
    </source>
</evidence>
<keyword evidence="12" id="KW-0067">ATP-binding</keyword>
<dbReference type="InterPro" id="IPR002319">
    <property type="entry name" value="Phenylalanyl-tRNA_Synthase"/>
</dbReference>
<comment type="similarity">
    <text evidence="3">Belongs to the mitochondrial carrier (TC 2.A.29) family.</text>
</comment>
<evidence type="ECO:0000256" key="2">
    <source>
        <dbReference type="ARBA" id="ARBA00004448"/>
    </source>
</evidence>
<evidence type="ECO:0000256" key="20">
    <source>
        <dbReference type="ARBA" id="ARBA00049255"/>
    </source>
</evidence>
<dbReference type="OrthoDB" id="4457at2759"/>
<dbReference type="Pfam" id="PF01409">
    <property type="entry name" value="tRNA-synt_2d"/>
    <property type="match status" value="2"/>
</dbReference>
<dbReference type="GO" id="GO:0005743">
    <property type="term" value="C:mitochondrial inner membrane"/>
    <property type="evidence" value="ECO:0007669"/>
    <property type="project" value="UniProtKB-SubCell"/>
</dbReference>
<feature type="repeat" description="Solcar" evidence="23">
    <location>
        <begin position="731"/>
        <end position="816"/>
    </location>
</feature>
<name>A0A8G1VWS9_9EURO</name>
<evidence type="ECO:0000313" key="26">
    <source>
        <dbReference type="EMBL" id="RAK74506.1"/>
    </source>
</evidence>
<sequence>MRLLATGRALRASSSRWAINYSSGRSLRIPLSHLPAPSTIPRREWSFTAVRRTNEKPTDVTKGPIAGGSAAQPVAAEVQSFERDEWTNVTDTILSHVGRRLYLDENHPLAITRQLIESQFPRPTYGNYTEENPVVTTAENFDVLGFPADHPGRSRTDTYYLSEKLVLRTHTSAHQQAYFQQISRNERTRPEEVGYTVVADVYRRDAIDRSHYPVFHQMEGAMLWKRPEQEPLRHAGATAARIRADVERIPAHDVVVEDPNPTVHPQRNPLQAEFHSVEEVEQVAAHLKRSLERMVIKIFTEASKAAAGAEEETEPLKVRWVEAYFPFTSPSWELEVFWQGDWLEVLGCGVIKQELLNNSDVPDRMGWAFGIGLERIAMLLFNIPDIRLFWSRDKRFLSQFKAGQITRFKPFSKYPACYKDVAFWLPPGAASGGSAAGGAVPVHENDIMELVRGVAGDLVEDVRLVDEFTHPKTKRKSMCYRINYRSLERTLTNAETNDLHDKLRQELVSQLGVELRSAKLEASPQQPPQAAAAPVPAKKIHYPFWFGGSASCFAAAVTHPLDLVKVRLQTRGPGAPTSMVGTFGHVIKTDGVRGLYSGLSAALLRQVTYSTTRFGIYEELKNYFTTPGSTPSFFTLIGIACASGFIGGWTGNPADVLNVRMQSDAALPPAQRRNYRHAFHGLVEMTRTEGAASLFRGVWPNSTRAVLMTASQLASYDTFKKLCIERIGMSDNLGTHFAASFMAGFVATTVCSPVDVIKTRVMTASHGHGQSIPALLREITRKEGYAWAFRGWVPSFIRLGPHTIATFIFLEEHKKLYRWVKGIESEEKR</sequence>
<dbReference type="EMBL" id="KZ824667">
    <property type="protein sequence ID" value="RAK74506.1"/>
    <property type="molecule type" value="Genomic_DNA"/>
</dbReference>
<feature type="repeat" description="Solcar" evidence="23">
    <location>
        <begin position="631"/>
        <end position="722"/>
    </location>
</feature>
<evidence type="ECO:0000256" key="17">
    <source>
        <dbReference type="ARBA" id="ARBA00023136"/>
    </source>
</evidence>
<dbReference type="FunFam" id="3.30.930.10:FF:000053">
    <property type="entry name" value="Phenylalanyl-tRNA synthetase mitochondrial"/>
    <property type="match status" value="1"/>
</dbReference>
<dbReference type="CDD" id="cd00496">
    <property type="entry name" value="PheRS_alpha_core"/>
    <property type="match status" value="1"/>
</dbReference>
<dbReference type="InterPro" id="IPR002067">
    <property type="entry name" value="MCP"/>
</dbReference>
<feature type="domain" description="FDX-ACB" evidence="25">
    <location>
        <begin position="412"/>
        <end position="516"/>
    </location>
</feature>
<dbReference type="GO" id="GO:0005759">
    <property type="term" value="C:mitochondrial matrix"/>
    <property type="evidence" value="ECO:0007669"/>
    <property type="project" value="UniProtKB-SubCell"/>
</dbReference>
<accession>A0A8G1VWS9</accession>
<evidence type="ECO:0000256" key="4">
    <source>
        <dbReference type="ARBA" id="ARBA00008226"/>
    </source>
</evidence>
<evidence type="ECO:0000256" key="18">
    <source>
        <dbReference type="ARBA" id="ARBA00023146"/>
    </source>
</evidence>
<dbReference type="InterPro" id="IPR045864">
    <property type="entry name" value="aa-tRNA-synth_II/BPL/LPL"/>
</dbReference>
<dbReference type="GO" id="GO:0000049">
    <property type="term" value="F:tRNA binding"/>
    <property type="evidence" value="ECO:0007669"/>
    <property type="project" value="InterPro"/>
</dbReference>
<dbReference type="InterPro" id="IPR005121">
    <property type="entry name" value="Fdx_antiC-bd"/>
</dbReference>
<keyword evidence="14" id="KW-0809">Transit peptide</keyword>
<evidence type="ECO:0000256" key="5">
    <source>
        <dbReference type="ARBA" id="ARBA00012814"/>
    </source>
</evidence>
<dbReference type="SUPFAM" id="SSF55681">
    <property type="entry name" value="Class II aaRS and biotin synthetases"/>
    <property type="match status" value="1"/>
</dbReference>
<dbReference type="Proteomes" id="UP000249789">
    <property type="component" value="Unassembled WGS sequence"/>
</dbReference>
<proteinExistence type="inferred from homology"/>
<dbReference type="InterPro" id="IPR023395">
    <property type="entry name" value="MCP_dom_sf"/>
</dbReference>
<dbReference type="InterPro" id="IPR006195">
    <property type="entry name" value="aa-tRNA-synth_II"/>
</dbReference>
<dbReference type="PRINTS" id="PR00784">
    <property type="entry name" value="MTUNCOUPLING"/>
</dbReference>
<keyword evidence="6" id="KW-0813">Transport</keyword>
<evidence type="ECO:0000256" key="15">
    <source>
        <dbReference type="ARBA" id="ARBA00022989"/>
    </source>
</evidence>
<evidence type="ECO:0000256" key="14">
    <source>
        <dbReference type="ARBA" id="ARBA00022946"/>
    </source>
</evidence>
<evidence type="ECO:0000256" key="11">
    <source>
        <dbReference type="ARBA" id="ARBA00022792"/>
    </source>
</evidence>
<comment type="function">
    <text evidence="21">Is responsible for the charging of tRNA(Phe) with phenylalanine in mitochondrial translation.</text>
</comment>
<evidence type="ECO:0000256" key="12">
    <source>
        <dbReference type="ARBA" id="ARBA00022840"/>
    </source>
</evidence>
<dbReference type="AlphaFoldDB" id="A0A8G1VWS9"/>
<comment type="catalytic activity">
    <reaction evidence="20">
        <text>tRNA(Phe) + L-phenylalanine + ATP = L-phenylalanyl-tRNA(Phe) + AMP + diphosphate + H(+)</text>
        <dbReference type="Rhea" id="RHEA:19413"/>
        <dbReference type="Rhea" id="RHEA-COMP:9668"/>
        <dbReference type="Rhea" id="RHEA-COMP:9699"/>
        <dbReference type="ChEBI" id="CHEBI:15378"/>
        <dbReference type="ChEBI" id="CHEBI:30616"/>
        <dbReference type="ChEBI" id="CHEBI:33019"/>
        <dbReference type="ChEBI" id="CHEBI:58095"/>
        <dbReference type="ChEBI" id="CHEBI:78442"/>
        <dbReference type="ChEBI" id="CHEBI:78531"/>
        <dbReference type="ChEBI" id="CHEBI:456215"/>
        <dbReference type="EC" id="6.1.1.20"/>
    </reaction>
</comment>
<dbReference type="NCBIfam" id="TIGR00469">
    <property type="entry name" value="pheS_mito"/>
    <property type="match status" value="1"/>
</dbReference>
<dbReference type="InterPro" id="IPR050391">
    <property type="entry name" value="Mito_Metabolite_Transporter"/>
</dbReference>
<keyword evidence="13" id="KW-0648">Protein biosynthesis</keyword>
<keyword evidence="8 23" id="KW-0812">Transmembrane</keyword>
<dbReference type="Pfam" id="PF00153">
    <property type="entry name" value="Mito_carr"/>
    <property type="match status" value="3"/>
</dbReference>
<dbReference type="EC" id="6.1.1.20" evidence="5"/>
<comment type="similarity">
    <text evidence="4">Belongs to the class-II aminoacyl-tRNA synthetase family.</text>
</comment>
<dbReference type="InterPro" id="IPR018108">
    <property type="entry name" value="MCP_transmembrane"/>
</dbReference>
<reference evidence="26 27" key="1">
    <citation type="submission" date="2018-02" db="EMBL/GenBank/DDBJ databases">
        <title>The genomes of Aspergillus section Nigri reveals drivers in fungal speciation.</title>
        <authorList>
            <consortium name="DOE Joint Genome Institute"/>
            <person name="Vesth T.C."/>
            <person name="Nybo J."/>
            <person name="Theobald S."/>
            <person name="Brandl J."/>
            <person name="Frisvad J.C."/>
            <person name="Nielsen K.F."/>
            <person name="Lyhne E.K."/>
            <person name="Kogle M.E."/>
            <person name="Kuo A."/>
            <person name="Riley R."/>
            <person name="Clum A."/>
            <person name="Nolan M."/>
            <person name="Lipzen A."/>
            <person name="Salamov A."/>
            <person name="Henrissat B."/>
            <person name="Wiebenga A."/>
            <person name="De vries R.P."/>
            <person name="Grigoriev I.V."/>
            <person name="Mortensen U.H."/>
            <person name="Andersen M.R."/>
            <person name="Baker S.E."/>
        </authorList>
    </citation>
    <scope>NUCLEOTIDE SEQUENCE [LARGE SCALE GENOMIC DNA]</scope>
    <source>
        <strain evidence="26 27">CBS 313.89</strain>
    </source>
</reference>
<evidence type="ECO:0000259" key="24">
    <source>
        <dbReference type="PROSITE" id="PS50862"/>
    </source>
</evidence>
<dbReference type="SUPFAM" id="SSF103506">
    <property type="entry name" value="Mitochondrial carrier"/>
    <property type="match status" value="1"/>
</dbReference>
<dbReference type="Gene3D" id="1.50.40.10">
    <property type="entry name" value="Mitochondrial carrier domain"/>
    <property type="match status" value="1"/>
</dbReference>
<evidence type="ECO:0000256" key="13">
    <source>
        <dbReference type="ARBA" id="ARBA00022917"/>
    </source>
</evidence>
<evidence type="ECO:0000259" key="25">
    <source>
        <dbReference type="PROSITE" id="PS51447"/>
    </source>
</evidence>